<dbReference type="GeneID" id="301847821"/>
<gene>
    <name evidence="1" type="ORF">EDD35_6557</name>
</gene>
<dbReference type="InterPro" id="IPR010451">
    <property type="entry name" value="Acetoacetate_decarboxylase"/>
</dbReference>
<evidence type="ECO:0000313" key="1">
    <source>
        <dbReference type="EMBL" id="ROS44129.1"/>
    </source>
</evidence>
<dbReference type="Pfam" id="PF06314">
    <property type="entry name" value="ADC"/>
    <property type="match status" value="1"/>
</dbReference>
<dbReference type="SUPFAM" id="SSF160104">
    <property type="entry name" value="Acetoacetate decarboxylase-like"/>
    <property type="match status" value="1"/>
</dbReference>
<dbReference type="AlphaFoldDB" id="A0A3N2H6R4"/>
<comment type="caution">
    <text evidence="1">The sequence shown here is derived from an EMBL/GenBank/DDBJ whole genome shotgun (WGS) entry which is preliminary data.</text>
</comment>
<protein>
    <submittedName>
        <fullName evidence="1">Acetoacetate decarboxylase</fullName>
    </submittedName>
</protein>
<organism evidence="1 2">
    <name type="scientific">Amycolatopsis thermoflava</name>
    <dbReference type="NCBI Taxonomy" id="84480"/>
    <lineage>
        <taxon>Bacteria</taxon>
        <taxon>Bacillati</taxon>
        <taxon>Actinomycetota</taxon>
        <taxon>Actinomycetes</taxon>
        <taxon>Pseudonocardiales</taxon>
        <taxon>Pseudonocardiaceae</taxon>
        <taxon>Amycolatopsis</taxon>
        <taxon>Amycolatopsis methanolica group</taxon>
    </lineage>
</organism>
<dbReference type="EMBL" id="RKHY01000001">
    <property type="protein sequence ID" value="ROS44129.1"/>
    <property type="molecule type" value="Genomic_DNA"/>
</dbReference>
<dbReference type="InterPro" id="IPR023375">
    <property type="entry name" value="ADC_dom_sf"/>
</dbReference>
<dbReference type="Proteomes" id="UP000274843">
    <property type="component" value="Unassembled WGS sequence"/>
</dbReference>
<reference evidence="1 2" key="1">
    <citation type="submission" date="2018-11" db="EMBL/GenBank/DDBJ databases">
        <title>Sequencing the genomes of 1000 actinobacteria strains.</title>
        <authorList>
            <person name="Klenk H.-P."/>
        </authorList>
    </citation>
    <scope>NUCLEOTIDE SEQUENCE [LARGE SCALE GENOMIC DNA]</scope>
    <source>
        <strain evidence="1 2">DSM 44348</strain>
    </source>
</reference>
<evidence type="ECO:0000313" key="2">
    <source>
        <dbReference type="Proteomes" id="UP000274843"/>
    </source>
</evidence>
<name>A0A3N2H6R4_9PSEU</name>
<dbReference type="Gene3D" id="2.40.400.10">
    <property type="entry name" value="Acetoacetate decarboxylase-like"/>
    <property type="match status" value="1"/>
</dbReference>
<dbReference type="GO" id="GO:0016829">
    <property type="term" value="F:lyase activity"/>
    <property type="evidence" value="ECO:0007669"/>
    <property type="project" value="InterPro"/>
</dbReference>
<proteinExistence type="predicted"/>
<accession>A0A3N2H6R4</accession>
<keyword evidence="2" id="KW-1185">Reference proteome</keyword>
<sequence>MTEPVVAMPPFAPLYGVGTESVRLRWLTVEYRTDPQAVAGLLPAPLAATADPLVGIWVAEFLGAGFHLPDGTVEQRPPYLQAGISVRCHRHGEVGAYPLTFFIEGLNHGTLGREIFGLPKKQARAVTLTEDGGEVSGRIVTANDIEIVTVRARATAPAGPLDPVPAWFGNHFALKLIPSAEGTGYDISRLVRIPFRTSDPGGAWDGTAEVTLRPSTADPVQLLPCREVVSARYGGIRLDIGFGTYLDHVDHVPVAGTPHWGSVAPAGE</sequence>
<dbReference type="RefSeq" id="WP_123686142.1">
    <property type="nucleotide sequence ID" value="NZ_RKHY01000001.1"/>
</dbReference>